<dbReference type="UniPathway" id="UPA00219"/>
<comment type="catalytic activity">
    <reaction evidence="10">
        <text>di-trans,octa-cis-undecaprenyl diphospho-N-acetyl-alpha-D-muramoyl-L-alanyl-D-glutamyl-meso-2,6-diaminopimeloyl-D-alanyl-D-alanine + UDP-N-acetyl-alpha-D-glucosamine = di-trans,octa-cis-undecaprenyl diphospho-[N-acetyl-alpha-D-glucosaminyl-(1-&gt;4)]-N-acetyl-alpha-D-muramoyl-L-alanyl-D-glutamyl-meso-2,6-diaminopimeloyl-D-alanyl-D-alanine + UDP + H(+)</text>
        <dbReference type="Rhea" id="RHEA:31227"/>
        <dbReference type="ChEBI" id="CHEBI:15378"/>
        <dbReference type="ChEBI" id="CHEBI:57705"/>
        <dbReference type="ChEBI" id="CHEBI:58223"/>
        <dbReference type="ChEBI" id="CHEBI:61387"/>
        <dbReference type="ChEBI" id="CHEBI:61388"/>
        <dbReference type="EC" id="2.4.1.227"/>
    </reaction>
</comment>
<evidence type="ECO:0000256" key="3">
    <source>
        <dbReference type="ARBA" id="ARBA00022676"/>
    </source>
</evidence>
<dbReference type="Proteomes" id="UP000265801">
    <property type="component" value="Unassembled WGS sequence"/>
</dbReference>
<reference evidence="13 14" key="1">
    <citation type="submission" date="2018-09" db="EMBL/GenBank/DDBJ databases">
        <title>Bacillus saliacetes sp. nov., isolated from Thai shrimp paste (Ka-pi).</title>
        <authorList>
            <person name="Daroonpunt R."/>
            <person name="Tanasupawat S."/>
            <person name="Yiamsombut S."/>
        </authorList>
    </citation>
    <scope>NUCLEOTIDE SEQUENCE [LARGE SCALE GENOMIC DNA]</scope>
    <source>
        <strain evidence="13 14">SKP7-4</strain>
    </source>
</reference>
<evidence type="ECO:0000313" key="13">
    <source>
        <dbReference type="EMBL" id="RIW35129.1"/>
    </source>
</evidence>
<dbReference type="EMBL" id="QXIR01000009">
    <property type="protein sequence ID" value="RIW35129.1"/>
    <property type="molecule type" value="Genomic_DNA"/>
</dbReference>
<dbReference type="Pfam" id="PF04101">
    <property type="entry name" value="Glyco_tran_28_C"/>
    <property type="match status" value="1"/>
</dbReference>
<dbReference type="OrthoDB" id="9808936at2"/>
<evidence type="ECO:0000259" key="12">
    <source>
        <dbReference type="Pfam" id="PF04101"/>
    </source>
</evidence>
<keyword evidence="2 10" id="KW-0132">Cell division</keyword>
<keyword evidence="4 10" id="KW-0808">Transferase</keyword>
<keyword evidence="8 10" id="KW-0131">Cell cycle</keyword>
<comment type="caution">
    <text evidence="10">Lacks conserved residue(s) required for the propagation of feature annotation.</text>
</comment>
<feature type="binding site" evidence="10">
    <location>
        <position position="197"/>
    </location>
    <ligand>
        <name>UDP-N-acetyl-alpha-D-glucosamine</name>
        <dbReference type="ChEBI" id="CHEBI:57705"/>
    </ligand>
</feature>
<evidence type="ECO:0000256" key="2">
    <source>
        <dbReference type="ARBA" id="ARBA00022618"/>
    </source>
</evidence>
<evidence type="ECO:0000256" key="5">
    <source>
        <dbReference type="ARBA" id="ARBA00022960"/>
    </source>
</evidence>
<evidence type="ECO:0000256" key="8">
    <source>
        <dbReference type="ARBA" id="ARBA00023306"/>
    </source>
</evidence>
<comment type="caution">
    <text evidence="13">The sequence shown here is derived from an EMBL/GenBank/DDBJ whole genome shotgun (WGS) entry which is preliminary data.</text>
</comment>
<evidence type="ECO:0000256" key="9">
    <source>
        <dbReference type="ARBA" id="ARBA00023316"/>
    </source>
</evidence>
<protein>
    <recommendedName>
        <fullName evidence="10">UDP-N-acetylglucosamine--N-acetylmuramyl-(pentapeptide) pyrophosphoryl-undecaprenol N-acetylglucosamine transferase</fullName>
        <ecNumber evidence="10">2.4.1.227</ecNumber>
    </recommendedName>
    <alternativeName>
        <fullName evidence="10">Undecaprenyl-PP-MurNAc-pentapeptide-UDPGlcNAc GlcNAc transferase</fullName>
    </alternativeName>
</protein>
<comment type="pathway">
    <text evidence="10">Cell wall biogenesis; peptidoglycan biosynthesis.</text>
</comment>
<gene>
    <name evidence="10" type="primary">murG</name>
    <name evidence="13" type="ORF">D3H55_08775</name>
</gene>
<dbReference type="GO" id="GO:0051301">
    <property type="term" value="P:cell division"/>
    <property type="evidence" value="ECO:0007669"/>
    <property type="project" value="UniProtKB-KW"/>
</dbReference>
<keyword evidence="9 10" id="KW-0961">Cell wall biogenesis/degradation</keyword>
<dbReference type="InterPro" id="IPR004276">
    <property type="entry name" value="GlycoTrans_28_N"/>
</dbReference>
<dbReference type="CDD" id="cd03785">
    <property type="entry name" value="GT28_MurG"/>
    <property type="match status" value="1"/>
</dbReference>
<dbReference type="GO" id="GO:0005886">
    <property type="term" value="C:plasma membrane"/>
    <property type="evidence" value="ECO:0007669"/>
    <property type="project" value="UniProtKB-SubCell"/>
</dbReference>
<dbReference type="InterPro" id="IPR007235">
    <property type="entry name" value="Glyco_trans_28_C"/>
</dbReference>
<dbReference type="NCBIfam" id="NF009102">
    <property type="entry name" value="PRK12446.1"/>
    <property type="match status" value="1"/>
</dbReference>
<dbReference type="GO" id="GO:0051991">
    <property type="term" value="F:UDP-N-acetyl-D-glucosamine:N-acetylmuramoyl-L-alanyl-D-glutamyl-meso-2,6-diaminopimelyl-D-alanyl-D-alanine-diphosphoundecaprenol 4-beta-N-acetylglucosaminlytransferase activity"/>
    <property type="evidence" value="ECO:0007669"/>
    <property type="project" value="RHEA"/>
</dbReference>
<dbReference type="AlphaFoldDB" id="A0A3A1R0K2"/>
<dbReference type="GO" id="GO:0050511">
    <property type="term" value="F:undecaprenyldiphospho-muramoylpentapeptide beta-N-acetylglucosaminyltransferase activity"/>
    <property type="evidence" value="ECO:0007669"/>
    <property type="project" value="UniProtKB-UniRule"/>
</dbReference>
<dbReference type="Gene3D" id="3.40.50.2000">
    <property type="entry name" value="Glycogen Phosphorylase B"/>
    <property type="match status" value="2"/>
</dbReference>
<evidence type="ECO:0000259" key="11">
    <source>
        <dbReference type="Pfam" id="PF03033"/>
    </source>
</evidence>
<comment type="subcellular location">
    <subcellularLocation>
        <location evidence="10">Cell membrane</location>
        <topology evidence="10">Peripheral membrane protein</topology>
        <orientation evidence="10">Cytoplasmic side</orientation>
    </subcellularLocation>
</comment>
<organism evidence="13 14">
    <name type="scientific">Bacillus salacetis</name>
    <dbReference type="NCBI Taxonomy" id="2315464"/>
    <lineage>
        <taxon>Bacteria</taxon>
        <taxon>Bacillati</taxon>
        <taxon>Bacillota</taxon>
        <taxon>Bacilli</taxon>
        <taxon>Bacillales</taxon>
        <taxon>Bacillaceae</taxon>
        <taxon>Bacillus</taxon>
    </lineage>
</organism>
<sequence length="356" mass="39631">MSKHILFTGGGSAGHVTVNAALIPFFKRQGWNVSYIGSQDGIENEIITEQFPEIPYYGISSGKLRRYFSWKNFSDPFKVMKGLLEALTIIRKTKPDVIFSKGGFVSVPVVMAAKMSGIPTAIHESDFTPGLANKLAVPFATKIFTTFPETLNSMPADKAICAGAIIREELFTGDKAEGKRLTGFYENKPVLMIMGGSLGSRKINEAVRKNLQELLLDYQIIHLCGKGNLDPALQQKGYRQYEYVSTELSHFLAMTDYVISRAGSNSIFEFLALKIPMLLIPLSREASRGDQIINADSFVKQGIALKLEEEELTPETFKHKMDELEQNSASMISAMEKNESSYTIEDIFHELSKLSK</sequence>
<evidence type="ECO:0000256" key="7">
    <source>
        <dbReference type="ARBA" id="ARBA00023136"/>
    </source>
</evidence>
<proteinExistence type="inferred from homology"/>
<dbReference type="GO" id="GO:0008360">
    <property type="term" value="P:regulation of cell shape"/>
    <property type="evidence" value="ECO:0007669"/>
    <property type="project" value="UniProtKB-KW"/>
</dbReference>
<dbReference type="RefSeq" id="WP_119546531.1">
    <property type="nucleotide sequence ID" value="NZ_QXIR01000009.1"/>
</dbReference>
<accession>A0A3A1R0K2</accession>
<dbReference type="Pfam" id="PF03033">
    <property type="entry name" value="Glyco_transf_28"/>
    <property type="match status" value="1"/>
</dbReference>
<feature type="domain" description="Glycosyltransferase family 28 N-terminal" evidence="11">
    <location>
        <begin position="5"/>
        <end position="145"/>
    </location>
</feature>
<dbReference type="GO" id="GO:0005975">
    <property type="term" value="P:carbohydrate metabolic process"/>
    <property type="evidence" value="ECO:0007669"/>
    <property type="project" value="InterPro"/>
</dbReference>
<dbReference type="SUPFAM" id="SSF53756">
    <property type="entry name" value="UDP-Glycosyltransferase/glycogen phosphorylase"/>
    <property type="match status" value="1"/>
</dbReference>
<evidence type="ECO:0000256" key="10">
    <source>
        <dbReference type="HAMAP-Rule" id="MF_00033"/>
    </source>
</evidence>
<dbReference type="PANTHER" id="PTHR21015:SF27">
    <property type="entry name" value="UDP-N-ACETYLGLUCOSAMINE--N-ACETYLMURAMYL-(PENTAPEPTIDE) PYROPHOSPHORYL-UNDECAPRENOL N-ACETYLGLUCOSAMINE TRANSFERASE"/>
    <property type="match status" value="1"/>
</dbReference>
<feature type="binding site" evidence="10">
    <location>
        <position position="291"/>
    </location>
    <ligand>
        <name>UDP-N-acetyl-alpha-D-glucosamine</name>
        <dbReference type="ChEBI" id="CHEBI:57705"/>
    </ligand>
</feature>
<keyword evidence="7 10" id="KW-0472">Membrane</keyword>
<evidence type="ECO:0000256" key="4">
    <source>
        <dbReference type="ARBA" id="ARBA00022679"/>
    </source>
</evidence>
<dbReference type="PANTHER" id="PTHR21015">
    <property type="entry name" value="UDP-N-ACETYLGLUCOSAMINE--N-ACETYLMURAMYL-(PENTAPEPTIDE) PYROPHOSPHORYL-UNDECAPRENOL N-ACETYLGLUCOSAMINE TRANSFERASE 1"/>
    <property type="match status" value="1"/>
</dbReference>
<comment type="function">
    <text evidence="10">Cell wall formation. Catalyzes the transfer of a GlcNAc subunit on undecaprenyl-pyrophosphoryl-MurNAc-pentapeptide (lipid intermediate I) to form undecaprenyl-pyrophosphoryl-MurNAc-(pentapeptide)GlcNAc (lipid intermediate II).</text>
</comment>
<name>A0A3A1R0K2_9BACI</name>
<keyword evidence="14" id="KW-1185">Reference proteome</keyword>
<dbReference type="GO" id="GO:0009252">
    <property type="term" value="P:peptidoglycan biosynthetic process"/>
    <property type="evidence" value="ECO:0007669"/>
    <property type="project" value="UniProtKB-UniRule"/>
</dbReference>
<evidence type="ECO:0000313" key="14">
    <source>
        <dbReference type="Proteomes" id="UP000265801"/>
    </source>
</evidence>
<keyword evidence="6 10" id="KW-0573">Peptidoglycan synthesis</keyword>
<dbReference type="GO" id="GO:0071555">
    <property type="term" value="P:cell wall organization"/>
    <property type="evidence" value="ECO:0007669"/>
    <property type="project" value="UniProtKB-KW"/>
</dbReference>
<dbReference type="EC" id="2.4.1.227" evidence="10"/>
<dbReference type="InterPro" id="IPR006009">
    <property type="entry name" value="GlcNAc_MurG"/>
</dbReference>
<feature type="binding site" evidence="10">
    <location>
        <begin position="12"/>
        <end position="14"/>
    </location>
    <ligand>
        <name>UDP-N-acetyl-alpha-D-glucosamine</name>
        <dbReference type="ChEBI" id="CHEBI:57705"/>
    </ligand>
</feature>
<evidence type="ECO:0000256" key="6">
    <source>
        <dbReference type="ARBA" id="ARBA00022984"/>
    </source>
</evidence>
<feature type="domain" description="Glycosyl transferase family 28 C-terminal" evidence="12">
    <location>
        <begin position="190"/>
        <end position="339"/>
    </location>
</feature>
<dbReference type="HAMAP" id="MF_00033">
    <property type="entry name" value="MurG"/>
    <property type="match status" value="1"/>
</dbReference>
<evidence type="ECO:0000256" key="1">
    <source>
        <dbReference type="ARBA" id="ARBA00022475"/>
    </source>
</evidence>
<comment type="similarity">
    <text evidence="10">Belongs to the glycosyltransferase 28 family. MurG subfamily.</text>
</comment>
<keyword evidence="3 10" id="KW-0328">Glycosyltransferase</keyword>
<keyword evidence="5 10" id="KW-0133">Cell shape</keyword>
<keyword evidence="1 10" id="KW-1003">Cell membrane</keyword>
<feature type="binding site" evidence="10">
    <location>
        <position position="167"/>
    </location>
    <ligand>
        <name>UDP-N-acetyl-alpha-D-glucosamine</name>
        <dbReference type="ChEBI" id="CHEBI:57705"/>
    </ligand>
</feature>